<organism evidence="1 2">
    <name type="scientific">Acidiferrimicrobium australe</name>
    <dbReference type="NCBI Taxonomy" id="2664430"/>
    <lineage>
        <taxon>Bacteria</taxon>
        <taxon>Bacillati</taxon>
        <taxon>Actinomycetota</taxon>
        <taxon>Acidimicrobiia</taxon>
        <taxon>Acidimicrobiales</taxon>
        <taxon>Acidimicrobiaceae</taxon>
        <taxon>Acidiferrimicrobium</taxon>
    </lineage>
</organism>
<dbReference type="InterPro" id="IPR006311">
    <property type="entry name" value="TAT_signal"/>
</dbReference>
<evidence type="ECO:0000313" key="2">
    <source>
        <dbReference type="Proteomes" id="UP000437736"/>
    </source>
</evidence>
<keyword evidence="2" id="KW-1185">Reference proteome</keyword>
<comment type="caution">
    <text evidence="1">The sequence shown here is derived from an EMBL/GenBank/DDBJ whole genome shotgun (WGS) entry which is preliminary data.</text>
</comment>
<evidence type="ECO:0008006" key="3">
    <source>
        <dbReference type="Google" id="ProtNLM"/>
    </source>
</evidence>
<accession>A0ABW9QR28</accession>
<dbReference type="PROSITE" id="PS51318">
    <property type="entry name" value="TAT"/>
    <property type="match status" value="1"/>
</dbReference>
<protein>
    <recommendedName>
        <fullName evidence="3">Twin-arginine translocation signal domain-containing protein</fullName>
    </recommendedName>
</protein>
<proteinExistence type="predicted"/>
<name>A0ABW9QR28_9ACTN</name>
<sequence>MHDGDVHEAGDVRPGLTRRRVLQGAVVAGGAVWAAPVVESFVTAAAAASAPALPFSYILSAQQVSSTDTGIPQLTVNVSFTNTSSFTEQVAFAGHVQYGTTTKALGLIAVDVAAHSAMPTIAKTYVLTGATSGEQVTVKLTITVQPLATGQSKSHVTVSKTIQLS</sequence>
<evidence type="ECO:0000313" key="1">
    <source>
        <dbReference type="EMBL" id="MST32282.1"/>
    </source>
</evidence>
<dbReference type="Proteomes" id="UP000437736">
    <property type="component" value="Unassembled WGS sequence"/>
</dbReference>
<reference evidence="1 2" key="1">
    <citation type="submission" date="2019-11" db="EMBL/GenBank/DDBJ databases">
        <title>Acidiferrimicrobium australis gen. nov., sp. nov., an acidophilic and obligately heterotrophic, member of the Actinobacteria that catalyses dissimilatory oxido- reduction of iron isolated from metal-rich acidic water in Chile.</title>
        <authorList>
            <person name="Gonzalez D."/>
            <person name="Huber K."/>
            <person name="Hedrich S."/>
            <person name="Rojas-Villalobos C."/>
            <person name="Quatrini R."/>
            <person name="Dinamarca M.A."/>
            <person name="Schwarz A."/>
            <person name="Canales C."/>
            <person name="Nancucheo I."/>
        </authorList>
    </citation>
    <scope>NUCLEOTIDE SEQUENCE [LARGE SCALE GENOMIC DNA]</scope>
    <source>
        <strain evidence="1 2">USS-CCA1</strain>
    </source>
</reference>
<gene>
    <name evidence="1" type="ORF">GHK86_06040</name>
</gene>
<dbReference type="EMBL" id="WJHE01000263">
    <property type="protein sequence ID" value="MST32282.1"/>
    <property type="molecule type" value="Genomic_DNA"/>
</dbReference>